<evidence type="ECO:0000313" key="11">
    <source>
        <dbReference type="Proteomes" id="UP000321857"/>
    </source>
</evidence>
<dbReference type="GO" id="GO:0008409">
    <property type="term" value="F:5'-3' exonuclease activity"/>
    <property type="evidence" value="ECO:0007669"/>
    <property type="project" value="InterPro"/>
</dbReference>
<dbReference type="Pfam" id="PF01368">
    <property type="entry name" value="DHH"/>
    <property type="match status" value="1"/>
</dbReference>
<feature type="domain" description="DHHA1" evidence="8">
    <location>
        <begin position="362"/>
        <end position="454"/>
    </location>
</feature>
<keyword evidence="4" id="KW-0378">Hydrolase</keyword>
<dbReference type="NCBIfam" id="TIGR00644">
    <property type="entry name" value="recJ"/>
    <property type="match status" value="1"/>
</dbReference>
<protein>
    <recommendedName>
        <fullName evidence="2">Single-stranded-DNA-specific exonuclease RecJ</fullName>
    </recommendedName>
</protein>
<evidence type="ECO:0000259" key="9">
    <source>
        <dbReference type="Pfam" id="PF17768"/>
    </source>
</evidence>
<dbReference type="RefSeq" id="WP_147494246.1">
    <property type="nucleotide sequence ID" value="NZ_CP041659.1"/>
</dbReference>
<dbReference type="SUPFAM" id="SSF64182">
    <property type="entry name" value="DHH phosphoesterases"/>
    <property type="match status" value="1"/>
</dbReference>
<evidence type="ECO:0000256" key="5">
    <source>
        <dbReference type="ARBA" id="ARBA00022839"/>
    </source>
</evidence>
<evidence type="ECO:0000256" key="3">
    <source>
        <dbReference type="ARBA" id="ARBA00022722"/>
    </source>
</evidence>
<dbReference type="InterPro" id="IPR051673">
    <property type="entry name" value="SSDNA_exonuclease_RecJ"/>
</dbReference>
<proteinExistence type="inferred from homology"/>
<dbReference type="PANTHER" id="PTHR30255:SF2">
    <property type="entry name" value="SINGLE-STRANDED-DNA-SPECIFIC EXONUCLEASE RECJ"/>
    <property type="match status" value="1"/>
</dbReference>
<evidence type="ECO:0000256" key="2">
    <source>
        <dbReference type="ARBA" id="ARBA00019841"/>
    </source>
</evidence>
<dbReference type="OrthoDB" id="9809852at2"/>
<accession>A0A516ISD3</accession>
<dbReference type="InterPro" id="IPR001667">
    <property type="entry name" value="DDH_dom"/>
</dbReference>
<evidence type="ECO:0000259" key="8">
    <source>
        <dbReference type="Pfam" id="PF02272"/>
    </source>
</evidence>
<dbReference type="PANTHER" id="PTHR30255">
    <property type="entry name" value="SINGLE-STRANDED-DNA-SPECIFIC EXONUCLEASE RECJ"/>
    <property type="match status" value="1"/>
</dbReference>
<sequence>MNEFVCGVERSIGGQPWRWRRPGGDELGLDLTDQLLMARGIADHELARHRAPTIRDFLPDPSVFADMDKAAARVADAVETGETIAIFGDYDVDGATSAALLTLTLRRLGIEPMVYIPDRLMEGYGPSGAALVELKRRGASLAITVDCGAQAFEALDEAAAAGLDVIICDHHQCASRLPTAQAVINPNRLDESETGAAHGHLAAVGMAFLLGVALLRELRRRGRFTEAPEPKIIDLLDIVALGTVADVARLKTLNRAFVTQGLKVMAERRNIGLAALADAARLMKPPTCRDLGFALGPRINAGGRVGKSDLGVRLLTTTDEEEAREIAAELDRLNEERRAIEMLVSEQANAAAEAQADAPLVLVSGRGWHPGVIGIVASRIKERFGRPAIVIAEEEDGTGKGSGRSISGVDLGSAVLAAKDEGLLLAGGGHAMAAGLTVAPGGIEALRAYLGERIAADVEIARGSRSLLLDALLAPGGVVGGLCDALDAAGPYGAGWPAPRIAVGPVRLIRPGIVGNGHVRAIASGDDGRSFKLIAFRASDSSLGQALLSSAADSRWWLAGTIKRDEWNGGNAAEMHLEDAAPA</sequence>
<evidence type="ECO:0000256" key="4">
    <source>
        <dbReference type="ARBA" id="ARBA00022801"/>
    </source>
</evidence>
<feature type="domain" description="DDH" evidence="7">
    <location>
        <begin position="84"/>
        <end position="243"/>
    </location>
</feature>
<dbReference type="AlphaFoldDB" id="A0A516ISD3"/>
<organism evidence="10 11">
    <name type="scientific">Sphingomonas xanthus</name>
    <dbReference type="NCBI Taxonomy" id="2594473"/>
    <lineage>
        <taxon>Bacteria</taxon>
        <taxon>Pseudomonadati</taxon>
        <taxon>Pseudomonadota</taxon>
        <taxon>Alphaproteobacteria</taxon>
        <taxon>Sphingomonadales</taxon>
        <taxon>Sphingomonadaceae</taxon>
        <taxon>Sphingomonas</taxon>
    </lineage>
</organism>
<dbReference type="GO" id="GO:0006310">
    <property type="term" value="P:DNA recombination"/>
    <property type="evidence" value="ECO:0007669"/>
    <property type="project" value="InterPro"/>
</dbReference>
<name>A0A516ISD3_9SPHN</name>
<dbReference type="InterPro" id="IPR041122">
    <property type="entry name" value="RecJ_OB"/>
</dbReference>
<reference evidence="10 11" key="1">
    <citation type="submission" date="2019-07" db="EMBL/GenBank/DDBJ databases">
        <title>Sphingomonas AE3 Genome sequencing and assembly.</title>
        <authorList>
            <person name="Kim H."/>
        </authorList>
    </citation>
    <scope>NUCLEOTIDE SEQUENCE [LARGE SCALE GENOMIC DNA]</scope>
    <source>
        <strain evidence="10 11">AE3</strain>
    </source>
</reference>
<keyword evidence="5 10" id="KW-0269">Exonuclease</keyword>
<dbReference type="GO" id="GO:0003676">
    <property type="term" value="F:nucleic acid binding"/>
    <property type="evidence" value="ECO:0007669"/>
    <property type="project" value="InterPro"/>
</dbReference>
<evidence type="ECO:0000256" key="1">
    <source>
        <dbReference type="ARBA" id="ARBA00005915"/>
    </source>
</evidence>
<dbReference type="Proteomes" id="UP000321857">
    <property type="component" value="Chromosome"/>
</dbReference>
<gene>
    <name evidence="10" type="primary">recJ</name>
    <name evidence="10" type="ORF">FMM02_07420</name>
</gene>
<dbReference type="Pfam" id="PF02272">
    <property type="entry name" value="DHHA1"/>
    <property type="match status" value="1"/>
</dbReference>
<dbReference type="GO" id="GO:0006281">
    <property type="term" value="P:DNA repair"/>
    <property type="evidence" value="ECO:0007669"/>
    <property type="project" value="InterPro"/>
</dbReference>
<feature type="domain" description="RecJ OB" evidence="9">
    <location>
        <begin position="470"/>
        <end position="579"/>
    </location>
</feature>
<evidence type="ECO:0000256" key="6">
    <source>
        <dbReference type="SAM" id="Coils"/>
    </source>
</evidence>
<dbReference type="KEGG" id="sxa:FMM02_07420"/>
<dbReference type="InterPro" id="IPR003156">
    <property type="entry name" value="DHHA1_dom"/>
</dbReference>
<dbReference type="Gene3D" id="3.10.310.30">
    <property type="match status" value="1"/>
</dbReference>
<dbReference type="InterPro" id="IPR038763">
    <property type="entry name" value="DHH_sf"/>
</dbReference>
<keyword evidence="3" id="KW-0540">Nuclease</keyword>
<dbReference type="Gene3D" id="3.90.1640.30">
    <property type="match status" value="1"/>
</dbReference>
<dbReference type="EMBL" id="CP041659">
    <property type="protein sequence ID" value="QDP19797.1"/>
    <property type="molecule type" value="Genomic_DNA"/>
</dbReference>
<evidence type="ECO:0000313" key="10">
    <source>
        <dbReference type="EMBL" id="QDP19797.1"/>
    </source>
</evidence>
<dbReference type="InterPro" id="IPR004610">
    <property type="entry name" value="RecJ"/>
</dbReference>
<feature type="coiled-coil region" evidence="6">
    <location>
        <begin position="316"/>
        <end position="350"/>
    </location>
</feature>
<evidence type="ECO:0000259" key="7">
    <source>
        <dbReference type="Pfam" id="PF01368"/>
    </source>
</evidence>
<dbReference type="Pfam" id="PF17768">
    <property type="entry name" value="RecJ_OB"/>
    <property type="match status" value="1"/>
</dbReference>
<comment type="similarity">
    <text evidence="1">Belongs to the RecJ family.</text>
</comment>
<keyword evidence="11" id="KW-1185">Reference proteome</keyword>
<keyword evidence="6" id="KW-0175">Coiled coil</keyword>